<dbReference type="Proteomes" id="UP000045285">
    <property type="component" value="Unassembled WGS sequence"/>
</dbReference>
<name>A0A090E9V1_MESPL</name>
<reference evidence="2" key="1">
    <citation type="submission" date="2014-08" db="EMBL/GenBank/DDBJ databases">
        <authorList>
            <person name="Moulin L."/>
        </authorList>
    </citation>
    <scope>NUCLEOTIDE SEQUENCE [LARGE SCALE GENOMIC DNA]</scope>
</reference>
<evidence type="ECO:0000313" key="1">
    <source>
        <dbReference type="EMBL" id="CDX26719.1"/>
    </source>
</evidence>
<organism evidence="1 2">
    <name type="scientific">Mesorhizobium plurifarium</name>
    <dbReference type="NCBI Taxonomy" id="69974"/>
    <lineage>
        <taxon>Bacteria</taxon>
        <taxon>Pseudomonadati</taxon>
        <taxon>Pseudomonadota</taxon>
        <taxon>Alphaproteobacteria</taxon>
        <taxon>Hyphomicrobiales</taxon>
        <taxon>Phyllobacteriaceae</taxon>
        <taxon>Mesorhizobium</taxon>
    </lineage>
</organism>
<dbReference type="EMBL" id="CCMZ01000056">
    <property type="protein sequence ID" value="CDX26719.1"/>
    <property type="molecule type" value="Genomic_DNA"/>
</dbReference>
<keyword evidence="2" id="KW-1185">Reference proteome</keyword>
<sequence>MRLVKVVTPDEGIGVGTKVTDLETGQDVPSVVAIEVPRFSAKDPIRVNIELFSAAEIVGVPCFMVGDPRTGTPRAVKSITFADGETVEF</sequence>
<dbReference type="AlphaFoldDB" id="A0A090E9V1"/>
<evidence type="ECO:0000313" key="2">
    <source>
        <dbReference type="Proteomes" id="UP000045285"/>
    </source>
</evidence>
<accession>A0A090E9V1</accession>
<protein>
    <submittedName>
        <fullName evidence="1">Uncharacterized protein</fullName>
    </submittedName>
</protein>
<proteinExistence type="predicted"/>
<gene>
    <name evidence="1" type="ORF">MPL3356_60511</name>
</gene>